<dbReference type="CDD" id="cd06261">
    <property type="entry name" value="TM_PBP2"/>
    <property type="match status" value="1"/>
</dbReference>
<sequence length="296" mass="31431">MERLAEPRPSGGAAPERPPTARQLFGSLPRRRPSGRPGTVLALRTPLPGRTRTILVLASVAVPLLAWLVLGATGAVDPRFLPAPGAVWAAGVEMARSGELVTDAWATVRRILYGYGLGVAVAVPLGVAMGSFTAARSALEPVSGLLRYLPAAAFTPLLLIWLGIGESPKIALIFIGTVFFNMLMVADAVRQVPLDLVNVSYTLGARRSEVLGKVILPYALPGIVDAVRVNFAAAWGLVVVAELVNSQEGLGKRILLAQRFTQTDKIFAILVVIGLIGVTADVALRITRDRIGRWVP</sequence>
<keyword evidence="11" id="KW-1185">Reference proteome</keyword>
<feature type="region of interest" description="Disordered" evidence="8">
    <location>
        <begin position="1"/>
        <end position="42"/>
    </location>
</feature>
<dbReference type="GO" id="GO:0005886">
    <property type="term" value="C:plasma membrane"/>
    <property type="evidence" value="ECO:0007669"/>
    <property type="project" value="UniProtKB-SubCell"/>
</dbReference>
<keyword evidence="6 7" id="KW-0472">Membrane</keyword>
<dbReference type="Gene3D" id="1.10.3720.10">
    <property type="entry name" value="MetI-like"/>
    <property type="match status" value="1"/>
</dbReference>
<dbReference type="PROSITE" id="PS50928">
    <property type="entry name" value="ABC_TM1"/>
    <property type="match status" value="1"/>
</dbReference>
<dbReference type="PANTHER" id="PTHR30151">
    <property type="entry name" value="ALKANE SULFONATE ABC TRANSPORTER-RELATED, MEMBRANE SUBUNIT"/>
    <property type="match status" value="1"/>
</dbReference>
<organism evidence="10 11">
    <name type="scientific">Plantactinospora soyae</name>
    <dbReference type="NCBI Taxonomy" id="1544732"/>
    <lineage>
        <taxon>Bacteria</taxon>
        <taxon>Bacillati</taxon>
        <taxon>Actinomycetota</taxon>
        <taxon>Actinomycetes</taxon>
        <taxon>Micromonosporales</taxon>
        <taxon>Micromonosporaceae</taxon>
        <taxon>Plantactinospora</taxon>
    </lineage>
</organism>
<evidence type="ECO:0000256" key="1">
    <source>
        <dbReference type="ARBA" id="ARBA00004651"/>
    </source>
</evidence>
<feature type="transmembrane region" description="Helical" evidence="7">
    <location>
        <begin position="54"/>
        <end position="76"/>
    </location>
</feature>
<evidence type="ECO:0000256" key="8">
    <source>
        <dbReference type="SAM" id="MobiDB-lite"/>
    </source>
</evidence>
<evidence type="ECO:0000256" key="7">
    <source>
        <dbReference type="RuleBase" id="RU363032"/>
    </source>
</evidence>
<feature type="transmembrane region" description="Helical" evidence="7">
    <location>
        <begin position="145"/>
        <end position="164"/>
    </location>
</feature>
<dbReference type="Proteomes" id="UP000649753">
    <property type="component" value="Unassembled WGS sequence"/>
</dbReference>
<feature type="domain" description="ABC transmembrane type-1" evidence="9">
    <location>
        <begin position="104"/>
        <end position="288"/>
    </location>
</feature>
<protein>
    <submittedName>
        <fullName evidence="10">NitT/TauT family transport system permease protein</fullName>
    </submittedName>
</protein>
<comment type="caution">
    <text evidence="10">The sequence shown here is derived from an EMBL/GenBank/DDBJ whole genome shotgun (WGS) entry which is preliminary data.</text>
</comment>
<comment type="subcellular location">
    <subcellularLocation>
        <location evidence="1 7">Cell membrane</location>
        <topology evidence="1 7">Multi-pass membrane protein</topology>
    </subcellularLocation>
</comment>
<feature type="transmembrane region" description="Helical" evidence="7">
    <location>
        <begin position="112"/>
        <end position="133"/>
    </location>
</feature>
<proteinExistence type="inferred from homology"/>
<name>A0A927MD53_9ACTN</name>
<evidence type="ECO:0000256" key="4">
    <source>
        <dbReference type="ARBA" id="ARBA00022692"/>
    </source>
</evidence>
<dbReference type="AlphaFoldDB" id="A0A927MD53"/>
<feature type="transmembrane region" description="Helical" evidence="7">
    <location>
        <begin position="266"/>
        <end position="284"/>
    </location>
</feature>
<dbReference type="Pfam" id="PF00528">
    <property type="entry name" value="BPD_transp_1"/>
    <property type="match status" value="1"/>
</dbReference>
<dbReference type="GO" id="GO:0055085">
    <property type="term" value="P:transmembrane transport"/>
    <property type="evidence" value="ECO:0007669"/>
    <property type="project" value="InterPro"/>
</dbReference>
<evidence type="ECO:0000259" key="9">
    <source>
        <dbReference type="PROSITE" id="PS50928"/>
    </source>
</evidence>
<keyword evidence="4 7" id="KW-0812">Transmembrane</keyword>
<dbReference type="RefSeq" id="WP_192770120.1">
    <property type="nucleotide sequence ID" value="NZ_JADBEB010000001.1"/>
</dbReference>
<evidence type="ECO:0000256" key="6">
    <source>
        <dbReference type="ARBA" id="ARBA00023136"/>
    </source>
</evidence>
<evidence type="ECO:0000313" key="10">
    <source>
        <dbReference type="EMBL" id="MBE1490931.1"/>
    </source>
</evidence>
<comment type="similarity">
    <text evidence="7">Belongs to the binding-protein-dependent transport system permease family.</text>
</comment>
<dbReference type="InterPro" id="IPR035906">
    <property type="entry name" value="MetI-like_sf"/>
</dbReference>
<feature type="transmembrane region" description="Helical" evidence="7">
    <location>
        <begin position="170"/>
        <end position="189"/>
    </location>
</feature>
<keyword evidence="5 7" id="KW-1133">Transmembrane helix</keyword>
<keyword evidence="3" id="KW-1003">Cell membrane</keyword>
<gene>
    <name evidence="10" type="ORF">H4W31_006569</name>
</gene>
<evidence type="ECO:0000313" key="11">
    <source>
        <dbReference type="Proteomes" id="UP000649753"/>
    </source>
</evidence>
<evidence type="ECO:0000256" key="3">
    <source>
        <dbReference type="ARBA" id="ARBA00022475"/>
    </source>
</evidence>
<dbReference type="SUPFAM" id="SSF161098">
    <property type="entry name" value="MetI-like"/>
    <property type="match status" value="1"/>
</dbReference>
<keyword evidence="2 7" id="KW-0813">Transport</keyword>
<evidence type="ECO:0000256" key="2">
    <source>
        <dbReference type="ARBA" id="ARBA00022448"/>
    </source>
</evidence>
<evidence type="ECO:0000256" key="5">
    <source>
        <dbReference type="ARBA" id="ARBA00022989"/>
    </source>
</evidence>
<dbReference type="InterPro" id="IPR000515">
    <property type="entry name" value="MetI-like"/>
</dbReference>
<accession>A0A927MD53</accession>
<reference evidence="10" key="1">
    <citation type="submission" date="2020-10" db="EMBL/GenBank/DDBJ databases">
        <title>Sequencing the genomes of 1000 actinobacteria strains.</title>
        <authorList>
            <person name="Klenk H.-P."/>
        </authorList>
    </citation>
    <scope>NUCLEOTIDE SEQUENCE</scope>
    <source>
        <strain evidence="10">DSM 46832</strain>
    </source>
</reference>
<dbReference type="PANTHER" id="PTHR30151:SF0">
    <property type="entry name" value="ABC TRANSPORTER PERMEASE PROTEIN MJ0413-RELATED"/>
    <property type="match status" value="1"/>
</dbReference>
<dbReference type="EMBL" id="JADBEB010000001">
    <property type="protein sequence ID" value="MBE1490931.1"/>
    <property type="molecule type" value="Genomic_DNA"/>
</dbReference>